<dbReference type="Pfam" id="PF03265">
    <property type="entry name" value="DNase_II"/>
    <property type="match status" value="1"/>
</dbReference>
<sequence length="181" mass="20448">MLSSNPQIYSCSLPDTFQADLPNLQKLCAGSRLPSGPLRRLSKLQSAHGEAFLHFAKSHSFVDDIYVAWVAQELKTDLLAESWQHSGQKLPSNCSLQYYVYNINLIGTPLNSTFHSIQDHSKWSVSMKEEVQWTCIGDLNRAAEQAWRSGGFICTQNKHIYSAFRSLVINYESCNDASTWI</sequence>
<keyword evidence="6" id="KW-1185">Reference proteome</keyword>
<accession>A0A2P4SSG3</accession>
<dbReference type="PANTHER" id="PTHR10858">
    <property type="entry name" value="DEOXYRIBONUCLEASE II"/>
    <property type="match status" value="1"/>
</dbReference>
<dbReference type="EMBL" id="PPHD01025615">
    <property type="protein sequence ID" value="POI27051.1"/>
    <property type="molecule type" value="Genomic_DNA"/>
</dbReference>
<evidence type="ECO:0000256" key="4">
    <source>
        <dbReference type="ARBA" id="ARBA00022801"/>
    </source>
</evidence>
<gene>
    <name evidence="5" type="ORF">CIB84_009199</name>
</gene>
<dbReference type="OrthoDB" id="10261598at2759"/>
<name>A0A2P4SSG3_BAMTH</name>
<dbReference type="AlphaFoldDB" id="A0A2P4SSG3"/>
<comment type="similarity">
    <text evidence="2">Belongs to the DNase II family.</text>
</comment>
<comment type="caution">
    <text evidence="5">The sequence shown here is derived from an EMBL/GenBank/DDBJ whole genome shotgun (WGS) entry which is preliminary data.</text>
</comment>
<evidence type="ECO:0000313" key="5">
    <source>
        <dbReference type="EMBL" id="POI27051.1"/>
    </source>
</evidence>
<dbReference type="Proteomes" id="UP000237246">
    <property type="component" value="Unassembled WGS sequence"/>
</dbReference>
<dbReference type="PANTHER" id="PTHR10858:SF2">
    <property type="entry name" value="DEOXYRIBONUCLEASE-2-BETA"/>
    <property type="match status" value="1"/>
</dbReference>
<evidence type="ECO:0000313" key="6">
    <source>
        <dbReference type="Proteomes" id="UP000237246"/>
    </source>
</evidence>
<dbReference type="EC" id="3.1.22.1" evidence="3"/>
<dbReference type="CDD" id="cd09192">
    <property type="entry name" value="PLDc_DNaseII_beta_2"/>
    <property type="match status" value="1"/>
</dbReference>
<evidence type="ECO:0000256" key="1">
    <source>
        <dbReference type="ARBA" id="ARBA00000447"/>
    </source>
</evidence>
<dbReference type="InterPro" id="IPR004947">
    <property type="entry name" value="DNase_II"/>
</dbReference>
<proteinExistence type="inferred from homology"/>
<protein>
    <recommendedName>
        <fullName evidence="3">deoxyribonuclease II</fullName>
        <ecNumber evidence="3">3.1.22.1</ecNumber>
    </recommendedName>
</protein>
<evidence type="ECO:0000256" key="2">
    <source>
        <dbReference type="ARBA" id="ARBA00007527"/>
    </source>
</evidence>
<dbReference type="GO" id="GO:0006309">
    <property type="term" value="P:apoptotic DNA fragmentation"/>
    <property type="evidence" value="ECO:0007669"/>
    <property type="project" value="TreeGrafter"/>
</dbReference>
<dbReference type="GO" id="GO:0004531">
    <property type="term" value="F:deoxyribonuclease II activity"/>
    <property type="evidence" value="ECO:0007669"/>
    <property type="project" value="UniProtKB-EC"/>
</dbReference>
<keyword evidence="4" id="KW-0378">Hydrolase</keyword>
<evidence type="ECO:0000256" key="3">
    <source>
        <dbReference type="ARBA" id="ARBA00012036"/>
    </source>
</evidence>
<reference evidence="5 6" key="1">
    <citation type="submission" date="2018-01" db="EMBL/GenBank/DDBJ databases">
        <title>Comparison of the Chinese Bamboo Partridge and Red Junglefowl genome sequences highlights the importance of demography in genome evolution.</title>
        <authorList>
            <person name="Tiley G.P."/>
            <person name="Kimball R.T."/>
            <person name="Braun E.L."/>
            <person name="Burleigh J.G."/>
        </authorList>
    </citation>
    <scope>NUCLEOTIDE SEQUENCE [LARGE SCALE GENOMIC DNA]</scope>
    <source>
        <strain evidence="5">RTK389</strain>
        <tissue evidence="5">Blood</tissue>
    </source>
</reference>
<comment type="catalytic activity">
    <reaction evidence="1">
        <text>Endonucleolytic cleavage to nucleoside 3'-phosphates and 3'-phosphooligonucleotide end-products.</text>
        <dbReference type="EC" id="3.1.22.1"/>
    </reaction>
</comment>
<organism evidence="5 6">
    <name type="scientific">Bambusicola thoracicus</name>
    <name type="common">Chinese bamboo-partridge</name>
    <name type="synonym">Perdix thoracica</name>
    <dbReference type="NCBI Taxonomy" id="9083"/>
    <lineage>
        <taxon>Eukaryota</taxon>
        <taxon>Metazoa</taxon>
        <taxon>Chordata</taxon>
        <taxon>Craniata</taxon>
        <taxon>Vertebrata</taxon>
        <taxon>Euteleostomi</taxon>
        <taxon>Archelosauria</taxon>
        <taxon>Archosauria</taxon>
        <taxon>Dinosauria</taxon>
        <taxon>Saurischia</taxon>
        <taxon>Theropoda</taxon>
        <taxon>Coelurosauria</taxon>
        <taxon>Aves</taxon>
        <taxon>Neognathae</taxon>
        <taxon>Galloanserae</taxon>
        <taxon>Galliformes</taxon>
        <taxon>Phasianidae</taxon>
        <taxon>Perdicinae</taxon>
        <taxon>Bambusicola</taxon>
    </lineage>
</organism>